<evidence type="ECO:0000313" key="2">
    <source>
        <dbReference type="Proteomes" id="UP000702544"/>
    </source>
</evidence>
<proteinExistence type="predicted"/>
<dbReference type="Pfam" id="PF18306">
    <property type="entry name" value="LDcluster4"/>
    <property type="match status" value="1"/>
</dbReference>
<dbReference type="AlphaFoldDB" id="A0AAE5C919"/>
<name>A0AAE5C919_9BACT</name>
<dbReference type="EMBL" id="JAACAK010000051">
    <property type="protein sequence ID" value="NIR75031.1"/>
    <property type="molecule type" value="Genomic_DNA"/>
</dbReference>
<accession>A0AAE5C919</accession>
<dbReference type="SUPFAM" id="SSF102405">
    <property type="entry name" value="MCP/YpsA-like"/>
    <property type="match status" value="1"/>
</dbReference>
<dbReference type="Proteomes" id="UP000702544">
    <property type="component" value="Unassembled WGS sequence"/>
</dbReference>
<evidence type="ECO:0000313" key="1">
    <source>
        <dbReference type="EMBL" id="NIR75031.1"/>
    </source>
</evidence>
<comment type="caution">
    <text evidence="1">The sequence shown here is derived from an EMBL/GenBank/DDBJ whole genome shotgun (WGS) entry which is preliminary data.</text>
</comment>
<organism evidence="1 2">
    <name type="scientific">Candidatus Kutchimonas denitrificans</name>
    <dbReference type="NCBI Taxonomy" id="3056748"/>
    <lineage>
        <taxon>Bacteria</taxon>
        <taxon>Pseudomonadati</taxon>
        <taxon>Gemmatimonadota</taxon>
        <taxon>Gemmatimonadia</taxon>
        <taxon>Candidatus Palauibacterales</taxon>
        <taxon>Candidatus Palauibacteraceae</taxon>
        <taxon>Candidatus Kutchimonas</taxon>
    </lineage>
</organism>
<feature type="non-terminal residue" evidence="1">
    <location>
        <position position="1"/>
    </location>
</feature>
<protein>
    <submittedName>
        <fullName evidence="1">TIGR00725 family protein</fullName>
    </submittedName>
</protein>
<dbReference type="Gene3D" id="3.40.50.450">
    <property type="match status" value="1"/>
</dbReference>
<gene>
    <name evidence="1" type="ORF">GWO12_07940</name>
</gene>
<dbReference type="InterPro" id="IPR041164">
    <property type="entry name" value="LDcluster4"/>
</dbReference>
<reference evidence="1 2" key="1">
    <citation type="submission" date="2020-01" db="EMBL/GenBank/DDBJ databases">
        <title>Genomes assembled from Gulf of Kutch pelagic sediment metagenomes.</title>
        <authorList>
            <person name="Chandrashekar M."/>
            <person name="Mahajan M.S."/>
            <person name="Dave K.J."/>
            <person name="Vatsa P."/>
            <person name="Nathani N.M."/>
        </authorList>
    </citation>
    <scope>NUCLEOTIDE SEQUENCE [LARGE SCALE GENOMIC DNA]</scope>
    <source>
        <strain evidence="1">KS3-K002</strain>
    </source>
</reference>
<sequence length="98" mass="9849">LTVGILPGEDPGAANPGIAVAIPTGLGEARNALVVNGSDAVIAVAGGWGTLSEAAFCLKKGVPLIRLASELPELPVPAADSPEDAVDWAVDQAKRRRG</sequence>